<feature type="compositionally biased region" description="Basic residues" evidence="1">
    <location>
        <begin position="85"/>
        <end position="101"/>
    </location>
</feature>
<dbReference type="EMBL" id="CAMPGE010022267">
    <property type="protein sequence ID" value="CAI2380316.1"/>
    <property type="molecule type" value="Genomic_DNA"/>
</dbReference>
<protein>
    <submittedName>
        <fullName evidence="2">Uncharacterized protein</fullName>
    </submittedName>
</protein>
<dbReference type="Proteomes" id="UP001295684">
    <property type="component" value="Unassembled WGS sequence"/>
</dbReference>
<gene>
    <name evidence="2" type="ORF">ECRASSUSDP1_LOCUS21750</name>
</gene>
<name>A0AAD2D5A1_EUPCR</name>
<evidence type="ECO:0000313" key="3">
    <source>
        <dbReference type="Proteomes" id="UP001295684"/>
    </source>
</evidence>
<dbReference type="AlphaFoldDB" id="A0AAD2D5A1"/>
<organism evidence="2 3">
    <name type="scientific">Euplotes crassus</name>
    <dbReference type="NCBI Taxonomy" id="5936"/>
    <lineage>
        <taxon>Eukaryota</taxon>
        <taxon>Sar</taxon>
        <taxon>Alveolata</taxon>
        <taxon>Ciliophora</taxon>
        <taxon>Intramacronucleata</taxon>
        <taxon>Spirotrichea</taxon>
        <taxon>Hypotrichia</taxon>
        <taxon>Euplotida</taxon>
        <taxon>Euplotidae</taxon>
        <taxon>Moneuplotes</taxon>
    </lineage>
</organism>
<evidence type="ECO:0000256" key="1">
    <source>
        <dbReference type="SAM" id="MobiDB-lite"/>
    </source>
</evidence>
<accession>A0AAD2D5A1</accession>
<feature type="region of interest" description="Disordered" evidence="1">
    <location>
        <begin position="45"/>
        <end position="124"/>
    </location>
</feature>
<reference evidence="2" key="1">
    <citation type="submission" date="2023-07" db="EMBL/GenBank/DDBJ databases">
        <authorList>
            <consortium name="AG Swart"/>
            <person name="Singh M."/>
            <person name="Singh A."/>
            <person name="Seah K."/>
            <person name="Emmerich C."/>
        </authorList>
    </citation>
    <scope>NUCLEOTIDE SEQUENCE</scope>
    <source>
        <strain evidence="2">DP1</strain>
    </source>
</reference>
<feature type="compositionally biased region" description="Polar residues" evidence="1">
    <location>
        <begin position="102"/>
        <end position="113"/>
    </location>
</feature>
<evidence type="ECO:0000313" key="2">
    <source>
        <dbReference type="EMBL" id="CAI2380316.1"/>
    </source>
</evidence>
<keyword evidence="3" id="KW-1185">Reference proteome</keyword>
<comment type="caution">
    <text evidence="2">The sequence shown here is derived from an EMBL/GenBank/DDBJ whole genome shotgun (WGS) entry which is preliminary data.</text>
</comment>
<proteinExistence type="predicted"/>
<sequence length="124" mass="14035">MERYFQVELNQNQTPIIEESITETNPVFFGNELALLDLPPPDLDPVPAAMETLNMRPRKKRDKQDGKGNFKQRNRTAASKLGLRINKKKPQRVPSGKKTRTSKLSNPSSTFTDNIHPLSIPPDP</sequence>